<reference evidence="1" key="1">
    <citation type="submission" date="2021-06" db="EMBL/GenBank/DDBJ databases">
        <authorList>
            <person name="Kallberg Y."/>
            <person name="Tangrot J."/>
            <person name="Rosling A."/>
        </authorList>
    </citation>
    <scope>NUCLEOTIDE SEQUENCE</scope>
    <source>
        <strain evidence="1">FL130A</strain>
    </source>
</reference>
<dbReference type="Gene3D" id="3.40.50.720">
    <property type="entry name" value="NAD(P)-binding Rossmann-like Domain"/>
    <property type="match status" value="1"/>
</dbReference>
<dbReference type="AlphaFoldDB" id="A0A9N8W9F9"/>
<organism evidence="1 2">
    <name type="scientific">Ambispora leptoticha</name>
    <dbReference type="NCBI Taxonomy" id="144679"/>
    <lineage>
        <taxon>Eukaryota</taxon>
        <taxon>Fungi</taxon>
        <taxon>Fungi incertae sedis</taxon>
        <taxon>Mucoromycota</taxon>
        <taxon>Glomeromycotina</taxon>
        <taxon>Glomeromycetes</taxon>
        <taxon>Archaeosporales</taxon>
        <taxon>Ambisporaceae</taxon>
        <taxon>Ambispora</taxon>
    </lineage>
</organism>
<keyword evidence="2" id="KW-1185">Reference proteome</keyword>
<dbReference type="EMBL" id="CAJVPS010000312">
    <property type="protein sequence ID" value="CAG8475601.1"/>
    <property type="molecule type" value="Genomic_DNA"/>
</dbReference>
<dbReference type="OrthoDB" id="9991913at2759"/>
<dbReference type="Proteomes" id="UP000789508">
    <property type="component" value="Unassembled WGS sequence"/>
</dbReference>
<dbReference type="SUPFAM" id="SSF52283">
    <property type="entry name" value="Formate/glycerate dehydrogenase catalytic domain-like"/>
    <property type="match status" value="1"/>
</dbReference>
<protein>
    <submittedName>
        <fullName evidence="1">2522_t:CDS:1</fullName>
    </submittedName>
</protein>
<proteinExistence type="predicted"/>
<gene>
    <name evidence="1" type="ORF">ALEPTO_LOCUS2225</name>
</gene>
<evidence type="ECO:0000313" key="2">
    <source>
        <dbReference type="Proteomes" id="UP000789508"/>
    </source>
</evidence>
<comment type="caution">
    <text evidence="1">The sequence shown here is derived from an EMBL/GenBank/DDBJ whole genome shotgun (WGS) entry which is preliminary data.</text>
</comment>
<evidence type="ECO:0000313" key="1">
    <source>
        <dbReference type="EMBL" id="CAG8475601.1"/>
    </source>
</evidence>
<sequence>MSQAQALIFGQIKHANKTLAELKDRHIIFEYNGTKQEFISSTPKFYDNISAILYYATEADRSINKIDKEILSVLPTSVILILVIGDARESVDIETATELGIAVSDTNSTLTGSLSQEEIEKKALEILDDTLLTNTPANPINDIEVVEKNAMERVKGLINSLGTFDEFDVTNGVQFFN</sequence>
<accession>A0A9N8W9F9</accession>
<name>A0A9N8W9F9_9GLOM</name>